<evidence type="ECO:0000256" key="5">
    <source>
        <dbReference type="ARBA" id="ARBA00022838"/>
    </source>
</evidence>
<dbReference type="Gene3D" id="3.30.160.430">
    <property type="match status" value="1"/>
</dbReference>
<dbReference type="CDD" id="cd11565">
    <property type="entry name" value="RWD_Spc24"/>
    <property type="match status" value="1"/>
</dbReference>
<dbReference type="InterPro" id="IPR038066">
    <property type="entry name" value="Spc24_Fungi_globular_sf"/>
</dbReference>
<evidence type="ECO:0000256" key="6">
    <source>
        <dbReference type="ARBA" id="ARBA00023054"/>
    </source>
</evidence>
<comment type="function">
    <text evidence="10">Acts as a component of the essential kinetochore-associated NDC80 complex, which is required for chromosome segregation and spindle checkpoint activity.</text>
</comment>
<accession>A0A0P1KLA1</accession>
<gene>
    <name evidence="12" type="ORF">LAQU0_S01e12354g</name>
</gene>
<dbReference type="GO" id="GO:0007059">
    <property type="term" value="P:chromosome segregation"/>
    <property type="evidence" value="ECO:0007669"/>
    <property type="project" value="TreeGrafter"/>
</dbReference>
<evidence type="ECO:0000256" key="10">
    <source>
        <dbReference type="RuleBase" id="RU368011"/>
    </source>
</evidence>
<evidence type="ECO:0000256" key="11">
    <source>
        <dbReference type="SAM" id="Coils"/>
    </source>
</evidence>
<reference evidence="13" key="1">
    <citation type="submission" date="2015-10" db="EMBL/GenBank/DDBJ databases">
        <authorList>
            <person name="Devillers H."/>
        </authorList>
    </citation>
    <scope>NUCLEOTIDE SEQUENCE [LARGE SCALE GENOMIC DNA]</scope>
</reference>
<keyword evidence="2 10" id="KW-0158">Chromosome</keyword>
<dbReference type="InterPro" id="IPR013252">
    <property type="entry name" value="Ndc80_Spc24"/>
</dbReference>
<dbReference type="Pfam" id="PF08286">
    <property type="entry name" value="Spc24"/>
    <property type="match status" value="1"/>
</dbReference>
<dbReference type="GO" id="GO:0031262">
    <property type="term" value="C:Ndc80 complex"/>
    <property type="evidence" value="ECO:0007669"/>
    <property type="project" value="TreeGrafter"/>
</dbReference>
<dbReference type="GO" id="GO:0008017">
    <property type="term" value="F:microtubule binding"/>
    <property type="evidence" value="ECO:0007669"/>
    <property type="project" value="TreeGrafter"/>
</dbReference>
<evidence type="ECO:0000256" key="9">
    <source>
        <dbReference type="ARBA" id="ARBA00023328"/>
    </source>
</evidence>
<sequence length="197" mass="22533">MSEEALIEDPSSLIRETRTNFSIVNDTEALSNISKNLNELQRIVREKLDRKSDELRQSESALEKSEARLDALRRAKTESSLEASQGGSSEDVFEMAKELESLERRLVELRQEVDRGLEQLIEKNADENKVQELEEDNPEDPEHRTNVLKIQLYRSLGVVLDADNNRALISKDGTLDVVPVDGNASAYFRTKYLWDRL</sequence>
<proteinExistence type="inferred from homology"/>
<keyword evidence="5 10" id="KW-0995">Kinetochore</keyword>
<evidence type="ECO:0000313" key="12">
    <source>
        <dbReference type="EMBL" id="CUS20688.1"/>
    </source>
</evidence>
<dbReference type="SUPFAM" id="SSF143026">
    <property type="entry name" value="Kinetochore globular domain"/>
    <property type="match status" value="1"/>
</dbReference>
<comment type="subcellular location">
    <subcellularLocation>
        <location evidence="10">Nucleus</location>
    </subcellularLocation>
    <subcellularLocation>
        <location evidence="10">Chromosome</location>
        <location evidence="10">Centromere</location>
        <location evidence="10">Kinetochore</location>
    </subcellularLocation>
</comment>
<feature type="coiled-coil region" evidence="11">
    <location>
        <begin position="30"/>
        <end position="119"/>
    </location>
</feature>
<evidence type="ECO:0000256" key="2">
    <source>
        <dbReference type="ARBA" id="ARBA00022454"/>
    </source>
</evidence>
<dbReference type="PANTHER" id="PTHR22142">
    <property type="match status" value="1"/>
</dbReference>
<evidence type="ECO:0000256" key="7">
    <source>
        <dbReference type="ARBA" id="ARBA00023242"/>
    </source>
</evidence>
<evidence type="ECO:0000256" key="8">
    <source>
        <dbReference type="ARBA" id="ARBA00023306"/>
    </source>
</evidence>
<keyword evidence="3 10" id="KW-0132">Cell division</keyword>
<name>A0A0P1KLA1_9SACH</name>
<dbReference type="GO" id="GO:0051301">
    <property type="term" value="P:cell division"/>
    <property type="evidence" value="ECO:0007669"/>
    <property type="project" value="UniProtKB-UniRule"/>
</dbReference>
<keyword evidence="8 10" id="KW-0131">Cell cycle</keyword>
<comment type="similarity">
    <text evidence="1 10">Belongs to the SPC24 family.</text>
</comment>
<evidence type="ECO:0000256" key="4">
    <source>
        <dbReference type="ARBA" id="ARBA00022776"/>
    </source>
</evidence>
<evidence type="ECO:0000313" key="13">
    <source>
        <dbReference type="Proteomes" id="UP000236544"/>
    </source>
</evidence>
<protein>
    <recommendedName>
        <fullName evidence="10">Kinetochore protein Spc24</fullName>
    </recommendedName>
</protein>
<keyword evidence="9 10" id="KW-0137">Centromere</keyword>
<dbReference type="AlphaFoldDB" id="A0A0P1KLA1"/>
<dbReference type="PANTHER" id="PTHR22142:SF2">
    <property type="entry name" value="KINETOCHORE PROTEIN SPC24"/>
    <property type="match status" value="1"/>
</dbReference>
<keyword evidence="13" id="KW-1185">Reference proteome</keyword>
<dbReference type="EMBL" id="LN890560">
    <property type="protein sequence ID" value="CUS20688.1"/>
    <property type="molecule type" value="Genomic_DNA"/>
</dbReference>
<dbReference type="GO" id="GO:0005634">
    <property type="term" value="C:nucleus"/>
    <property type="evidence" value="ECO:0007669"/>
    <property type="project" value="UniProtKB-SubCell"/>
</dbReference>
<evidence type="ECO:0000256" key="1">
    <source>
        <dbReference type="ARBA" id="ARBA00007804"/>
    </source>
</evidence>
<keyword evidence="6 11" id="KW-0175">Coiled coil</keyword>
<dbReference type="OrthoDB" id="3344830at2759"/>
<keyword evidence="7 10" id="KW-0539">Nucleus</keyword>
<dbReference type="Proteomes" id="UP000236544">
    <property type="component" value="Unassembled WGS sequence"/>
</dbReference>
<organism evidence="12 13">
    <name type="scientific">Lachancea quebecensis</name>
    <dbReference type="NCBI Taxonomy" id="1654605"/>
    <lineage>
        <taxon>Eukaryota</taxon>
        <taxon>Fungi</taxon>
        <taxon>Dikarya</taxon>
        <taxon>Ascomycota</taxon>
        <taxon>Saccharomycotina</taxon>
        <taxon>Saccharomycetes</taxon>
        <taxon>Saccharomycetales</taxon>
        <taxon>Saccharomycetaceae</taxon>
        <taxon>Lachancea</taxon>
    </lineage>
</organism>
<comment type="subunit">
    <text evidence="10">Component of the NDC80 complex.</text>
</comment>
<evidence type="ECO:0000256" key="3">
    <source>
        <dbReference type="ARBA" id="ARBA00022618"/>
    </source>
</evidence>
<keyword evidence="4 10" id="KW-0498">Mitosis</keyword>